<dbReference type="GO" id="GO:0046872">
    <property type="term" value="F:metal ion binding"/>
    <property type="evidence" value="ECO:0007669"/>
    <property type="project" value="UniProtKB-KW"/>
</dbReference>
<dbReference type="InterPro" id="IPR001998">
    <property type="entry name" value="Xylose_isomerase"/>
</dbReference>
<keyword evidence="3" id="KW-0119">Carbohydrate metabolism</keyword>
<organism evidence="4 5">
    <name type="scientific">Meganyctiphanes norvegica</name>
    <name type="common">Northern krill</name>
    <name type="synonym">Thysanopoda norvegica</name>
    <dbReference type="NCBI Taxonomy" id="48144"/>
    <lineage>
        <taxon>Eukaryota</taxon>
        <taxon>Metazoa</taxon>
        <taxon>Ecdysozoa</taxon>
        <taxon>Arthropoda</taxon>
        <taxon>Crustacea</taxon>
        <taxon>Multicrustacea</taxon>
        <taxon>Malacostraca</taxon>
        <taxon>Eumalacostraca</taxon>
        <taxon>Eucarida</taxon>
        <taxon>Euphausiacea</taxon>
        <taxon>Euphausiidae</taxon>
        <taxon>Meganyctiphanes</taxon>
    </lineage>
</organism>
<sequence>VDASGSSKEKYTTEEKHTGNVQCASEVMKCILDQNGLQPGGLILGGKLHRESCEPEDPFYGHILTMDTYARALKNAAKMISDGIFARNLQQHYISYKSEFGERLDNGSCTLEDCEEQVRTFGEPKTQSAHIEHYENIFNNYVYPKTQ</sequence>
<dbReference type="PANTHER" id="PTHR48306">
    <property type="entry name" value="XYLOSE ISOMERASE"/>
    <property type="match status" value="1"/>
</dbReference>
<name>A0AAV2QST0_MEGNR</name>
<keyword evidence="5" id="KW-1185">Reference proteome</keyword>
<dbReference type="Proteomes" id="UP001497623">
    <property type="component" value="Unassembled WGS sequence"/>
</dbReference>
<dbReference type="InterPro" id="IPR036237">
    <property type="entry name" value="Xyl_isomerase-like_sf"/>
</dbReference>
<reference evidence="4 5" key="1">
    <citation type="submission" date="2024-05" db="EMBL/GenBank/DDBJ databases">
        <authorList>
            <person name="Wallberg A."/>
        </authorList>
    </citation>
    <scope>NUCLEOTIDE SEQUENCE [LARGE SCALE GENOMIC DNA]</scope>
</reference>
<gene>
    <name evidence="4" type="ORF">MNOR_LOCUS16492</name>
</gene>
<evidence type="ECO:0000313" key="4">
    <source>
        <dbReference type="EMBL" id="CAL4099464.1"/>
    </source>
</evidence>
<dbReference type="Gene3D" id="3.20.20.150">
    <property type="entry name" value="Divalent-metal-dependent TIM barrel enzymes"/>
    <property type="match status" value="1"/>
</dbReference>
<evidence type="ECO:0000256" key="2">
    <source>
        <dbReference type="ARBA" id="ARBA00023235"/>
    </source>
</evidence>
<proteinExistence type="predicted"/>
<keyword evidence="2" id="KW-0413">Isomerase</keyword>
<dbReference type="EMBL" id="CAXKWB010010867">
    <property type="protein sequence ID" value="CAL4099464.1"/>
    <property type="molecule type" value="Genomic_DNA"/>
</dbReference>
<dbReference type="PANTHER" id="PTHR48306:SF1">
    <property type="entry name" value="XYLOSE ISOMERASE"/>
    <property type="match status" value="1"/>
</dbReference>
<dbReference type="SUPFAM" id="SSF51658">
    <property type="entry name" value="Xylose isomerase-like"/>
    <property type="match status" value="1"/>
</dbReference>
<evidence type="ECO:0000256" key="3">
    <source>
        <dbReference type="ARBA" id="ARBA00023277"/>
    </source>
</evidence>
<dbReference type="PROSITE" id="PS51415">
    <property type="entry name" value="XYLOSE_ISOMERASE"/>
    <property type="match status" value="1"/>
</dbReference>
<comment type="caution">
    <text evidence="4">The sequence shown here is derived from an EMBL/GenBank/DDBJ whole genome shotgun (WGS) entry which is preliminary data.</text>
</comment>
<protein>
    <submittedName>
        <fullName evidence="4">Uncharacterized protein</fullName>
    </submittedName>
</protein>
<dbReference type="GO" id="GO:0005975">
    <property type="term" value="P:carbohydrate metabolic process"/>
    <property type="evidence" value="ECO:0007669"/>
    <property type="project" value="InterPro"/>
</dbReference>
<evidence type="ECO:0000256" key="1">
    <source>
        <dbReference type="ARBA" id="ARBA00022723"/>
    </source>
</evidence>
<dbReference type="GO" id="GO:0009045">
    <property type="term" value="F:xylose isomerase activity"/>
    <property type="evidence" value="ECO:0007669"/>
    <property type="project" value="InterPro"/>
</dbReference>
<feature type="non-terminal residue" evidence="4">
    <location>
        <position position="1"/>
    </location>
</feature>
<dbReference type="AlphaFoldDB" id="A0AAV2QST0"/>
<accession>A0AAV2QST0</accession>
<evidence type="ECO:0000313" key="5">
    <source>
        <dbReference type="Proteomes" id="UP001497623"/>
    </source>
</evidence>
<keyword evidence="1" id="KW-0479">Metal-binding</keyword>